<gene>
    <name evidence="1" type="ORF">E4P82_15560</name>
</gene>
<protein>
    <recommendedName>
        <fullName evidence="3">Peptidoglycan binding-like domain-containing protein</fullName>
    </recommendedName>
</protein>
<evidence type="ECO:0008006" key="3">
    <source>
        <dbReference type="Google" id="ProtNLM"/>
    </source>
</evidence>
<dbReference type="InterPro" id="IPR009045">
    <property type="entry name" value="Zn_M74/Hedgehog-like"/>
</dbReference>
<name>A0ABX1TP79_9GAMM</name>
<dbReference type="Gene3D" id="3.30.1380.10">
    <property type="match status" value="1"/>
</dbReference>
<proteinExistence type="predicted"/>
<organism evidence="1 2">
    <name type="scientific">Candidatus Competibacter phosphatis</name>
    <dbReference type="NCBI Taxonomy" id="221280"/>
    <lineage>
        <taxon>Bacteria</taxon>
        <taxon>Pseudomonadati</taxon>
        <taxon>Pseudomonadota</taxon>
        <taxon>Gammaproteobacteria</taxon>
        <taxon>Candidatus Competibacteraceae</taxon>
        <taxon>Candidatus Competibacter</taxon>
    </lineage>
</organism>
<evidence type="ECO:0000313" key="2">
    <source>
        <dbReference type="Proteomes" id="UP000760480"/>
    </source>
</evidence>
<dbReference type="RefSeq" id="WP_169249750.1">
    <property type="nucleotide sequence ID" value="NZ_SPMZ01000050.1"/>
</dbReference>
<evidence type="ECO:0000313" key="1">
    <source>
        <dbReference type="EMBL" id="NMQ20484.1"/>
    </source>
</evidence>
<comment type="caution">
    <text evidence="1">The sequence shown here is derived from an EMBL/GenBank/DDBJ whole genome shotgun (WGS) entry which is preliminary data.</text>
</comment>
<dbReference type="Proteomes" id="UP000760480">
    <property type="component" value="Unassembled WGS sequence"/>
</dbReference>
<dbReference type="EMBL" id="SPMZ01000050">
    <property type="protein sequence ID" value="NMQ20484.1"/>
    <property type="molecule type" value="Genomic_DNA"/>
</dbReference>
<dbReference type="SUPFAM" id="SSF55166">
    <property type="entry name" value="Hedgehog/DD-peptidase"/>
    <property type="match status" value="1"/>
</dbReference>
<reference evidence="1 2" key="1">
    <citation type="submission" date="2019-03" db="EMBL/GenBank/DDBJ databases">
        <title>Metabolic reconstructions from genomes of highly enriched 'Candidatus Accumulibacter' and 'Candidatus Competibacter' bioreactor populations.</title>
        <authorList>
            <person name="Annavajhala M.K."/>
            <person name="Welles L."/>
            <person name="Abbas B."/>
            <person name="Sorokin D."/>
            <person name="Park H."/>
            <person name="Van Loosdrecht M."/>
            <person name="Chandran K."/>
        </authorList>
    </citation>
    <scope>NUCLEOTIDE SEQUENCE [LARGE SCALE GENOMIC DNA]</scope>
    <source>
        <strain evidence="1 2">SBR_G</strain>
    </source>
</reference>
<sequence>MPILALTGSVGTGKAKGSAPHNAPADVILVRDRLINLGFTWAGGAAKGDEKEFIRAIKLFQSICAGSGQLIGDGRIDLKKNTHEWLESENAPRWVKIFNQDGPGWKCTSDFKESNGGYCSSWLYNRLWWAGIIYRGLCFFYQIADAPPMWVRECSPTKGGDAVGHASHETGIDMDMRLPLLPPDTDKWDDLGSNGYKNKRFHKKRGDHATYRHQISHGYAIGLVQRSRFNQAWTLFQI</sequence>
<accession>A0ABX1TP79</accession>
<keyword evidence="2" id="KW-1185">Reference proteome</keyword>